<gene>
    <name evidence="5" type="ORF">WN71_009315</name>
</gene>
<sequence length="105" mass="10692">MASAPWNETFETALRRGLPGLPAGEALPADVPLDAYGLDSLALIGVVGALETAFGVGLTGRVTVPVRTLTARLLWRAVETARRADGDDGRAGGAGTPGPSPWALA</sequence>
<name>A0A1J4P0U7_9ACTN</name>
<protein>
    <recommendedName>
        <fullName evidence="4">Carrier domain-containing protein</fullName>
    </recommendedName>
</protein>
<dbReference type="PROSITE" id="PS50075">
    <property type="entry name" value="CARRIER"/>
    <property type="match status" value="1"/>
</dbReference>
<dbReference type="AlphaFoldDB" id="A0A1J4P0U7"/>
<dbReference type="InterPro" id="IPR009081">
    <property type="entry name" value="PP-bd_ACP"/>
</dbReference>
<dbReference type="InterPro" id="IPR006162">
    <property type="entry name" value="Ppantetheine_attach_site"/>
</dbReference>
<dbReference type="PROSITE" id="PS00012">
    <property type="entry name" value="PHOSPHOPANTETHEINE"/>
    <property type="match status" value="1"/>
</dbReference>
<dbReference type="RefSeq" id="WP_046583980.1">
    <property type="nucleotide sequence ID" value="NZ_LAVA02000018.1"/>
</dbReference>
<proteinExistence type="predicted"/>
<dbReference type="InterPro" id="IPR036736">
    <property type="entry name" value="ACP-like_sf"/>
</dbReference>
<reference evidence="5" key="1">
    <citation type="submission" date="2016-10" db="EMBL/GenBank/DDBJ databases">
        <title>Genome sequence of Streptomyces mangrovisoli MUSC 149.</title>
        <authorList>
            <person name="Lee L.-H."/>
            <person name="Ser H.-L."/>
        </authorList>
    </citation>
    <scope>NUCLEOTIDE SEQUENCE [LARGE SCALE GENOMIC DNA]</scope>
    <source>
        <strain evidence="5">MUSC 149</strain>
    </source>
</reference>
<keyword evidence="6" id="KW-1185">Reference proteome</keyword>
<dbReference type="Gene3D" id="1.10.1200.10">
    <property type="entry name" value="ACP-like"/>
    <property type="match status" value="1"/>
</dbReference>
<dbReference type="SUPFAM" id="SSF47336">
    <property type="entry name" value="ACP-like"/>
    <property type="match status" value="1"/>
</dbReference>
<keyword evidence="1" id="KW-0596">Phosphopantetheine</keyword>
<evidence type="ECO:0000256" key="1">
    <source>
        <dbReference type="ARBA" id="ARBA00022450"/>
    </source>
</evidence>
<evidence type="ECO:0000259" key="4">
    <source>
        <dbReference type="PROSITE" id="PS50075"/>
    </source>
</evidence>
<evidence type="ECO:0000256" key="2">
    <source>
        <dbReference type="ARBA" id="ARBA00022553"/>
    </source>
</evidence>
<evidence type="ECO:0000313" key="5">
    <source>
        <dbReference type="EMBL" id="OIJ68224.1"/>
    </source>
</evidence>
<dbReference type="Pfam" id="PF00550">
    <property type="entry name" value="PP-binding"/>
    <property type="match status" value="1"/>
</dbReference>
<organism evidence="5 6">
    <name type="scientific">Streptomyces mangrovisoli</name>
    <dbReference type="NCBI Taxonomy" id="1428628"/>
    <lineage>
        <taxon>Bacteria</taxon>
        <taxon>Bacillati</taxon>
        <taxon>Actinomycetota</taxon>
        <taxon>Actinomycetes</taxon>
        <taxon>Kitasatosporales</taxon>
        <taxon>Streptomycetaceae</taxon>
        <taxon>Streptomyces</taxon>
    </lineage>
</organism>
<dbReference type="Proteomes" id="UP000034196">
    <property type="component" value="Unassembled WGS sequence"/>
</dbReference>
<keyword evidence="2" id="KW-0597">Phosphoprotein</keyword>
<evidence type="ECO:0000256" key="3">
    <source>
        <dbReference type="SAM" id="MobiDB-lite"/>
    </source>
</evidence>
<accession>A0A1J4P0U7</accession>
<comment type="caution">
    <text evidence="5">The sequence shown here is derived from an EMBL/GenBank/DDBJ whole genome shotgun (WGS) entry which is preliminary data.</text>
</comment>
<evidence type="ECO:0000313" key="6">
    <source>
        <dbReference type="Proteomes" id="UP000034196"/>
    </source>
</evidence>
<feature type="domain" description="Carrier" evidence="4">
    <location>
        <begin position="5"/>
        <end position="82"/>
    </location>
</feature>
<feature type="region of interest" description="Disordered" evidence="3">
    <location>
        <begin position="82"/>
        <end position="105"/>
    </location>
</feature>
<dbReference type="EMBL" id="LAVA02000018">
    <property type="protein sequence ID" value="OIJ68224.1"/>
    <property type="molecule type" value="Genomic_DNA"/>
</dbReference>
<dbReference type="STRING" id="1428628.WN71_009315"/>
<dbReference type="OrthoDB" id="3395095at2"/>